<reference evidence="3 4" key="1">
    <citation type="journal article" date="2021" name="Arch. Microbiol.">
        <title>Thalassobius aquimarinus sp. nov., isolated from the Sea of Japan seashore.</title>
        <authorList>
            <person name="Kurilenko V.V."/>
            <person name="Romanenko L.A."/>
            <person name="Chernysheva N.Y."/>
            <person name="Velansky P.V."/>
            <person name="Tekutyeva L.A."/>
            <person name="Isaeva M.P."/>
            <person name="Mikhailov V.V."/>
        </authorList>
    </citation>
    <scope>NUCLEOTIDE SEQUENCE [LARGE SCALE GENOMIC DNA]</scope>
    <source>
        <strain evidence="3 4">KMM 8518</strain>
    </source>
</reference>
<evidence type="ECO:0000313" key="3">
    <source>
        <dbReference type="EMBL" id="MBR9652038.1"/>
    </source>
</evidence>
<keyword evidence="4" id="KW-1185">Reference proteome</keyword>
<protein>
    <recommendedName>
        <fullName evidence="5">Translation initiation factor 3</fullName>
    </recommendedName>
</protein>
<keyword evidence="1" id="KW-0175">Coiled coil</keyword>
<evidence type="ECO:0000256" key="1">
    <source>
        <dbReference type="SAM" id="Coils"/>
    </source>
</evidence>
<dbReference type="Proteomes" id="UP001195941">
    <property type="component" value="Unassembled WGS sequence"/>
</dbReference>
<accession>A0ABS5HTY2</accession>
<dbReference type="RefSeq" id="WP_212701558.1">
    <property type="nucleotide sequence ID" value="NZ_JADMKU010000011.1"/>
</dbReference>
<comment type="caution">
    <text evidence="3">The sequence shown here is derived from an EMBL/GenBank/DDBJ whole genome shotgun (WGS) entry which is preliminary data.</text>
</comment>
<name>A0ABS5HTY2_9RHOB</name>
<feature type="region of interest" description="Disordered" evidence="2">
    <location>
        <begin position="119"/>
        <end position="158"/>
    </location>
</feature>
<evidence type="ECO:0000313" key="4">
    <source>
        <dbReference type="Proteomes" id="UP001195941"/>
    </source>
</evidence>
<organism evidence="3 4">
    <name type="scientific">Thalassovita aquimarina</name>
    <dbReference type="NCBI Taxonomy" id="2785917"/>
    <lineage>
        <taxon>Bacteria</taxon>
        <taxon>Pseudomonadati</taxon>
        <taxon>Pseudomonadota</taxon>
        <taxon>Alphaproteobacteria</taxon>
        <taxon>Rhodobacterales</taxon>
        <taxon>Roseobacteraceae</taxon>
        <taxon>Thalassovita</taxon>
    </lineage>
</organism>
<feature type="compositionally biased region" description="Low complexity" evidence="2">
    <location>
        <begin position="119"/>
        <end position="144"/>
    </location>
</feature>
<proteinExistence type="predicted"/>
<evidence type="ECO:0000256" key="2">
    <source>
        <dbReference type="SAM" id="MobiDB-lite"/>
    </source>
</evidence>
<gene>
    <name evidence="3" type="ORF">IT775_13005</name>
</gene>
<sequence length="217" mass="22303">MKNVIWLVLAAIAVAAAYFVFVKPQMDNDITPVVTSPVVETPVDAPETGAEIAEPALVEDAVEEMQDTAQGAAEIAQDAVEDAAESAQDAVETAVEDASEAAEQVVEDAADAAEQAVKDAVQSATEAAGAAEEAADGAMEASPEATEETAAEAPELSDPADLFTVDGFALDKALEYVEASDLDAATKMATKTAIEQAKDNPELLKVALQAARAKLGL</sequence>
<dbReference type="EMBL" id="JADMKU010000011">
    <property type="protein sequence ID" value="MBR9652038.1"/>
    <property type="molecule type" value="Genomic_DNA"/>
</dbReference>
<feature type="coiled-coil region" evidence="1">
    <location>
        <begin position="84"/>
        <end position="115"/>
    </location>
</feature>
<evidence type="ECO:0008006" key="5">
    <source>
        <dbReference type="Google" id="ProtNLM"/>
    </source>
</evidence>